<dbReference type="InterPro" id="IPR019647">
    <property type="entry name" value="PhoP_reg_network_YrbL"/>
</dbReference>
<evidence type="ECO:0000313" key="2">
    <source>
        <dbReference type="Proteomes" id="UP001621964"/>
    </source>
</evidence>
<sequence length="62" mass="7309">MIRLSEQSPLGTGRHRKCYAHPEDAQRCIKIVYHRGDGGDKEIRRELKYYAHLGRRLKDWSG</sequence>
<accession>A0ABW8Q6Q7</accession>
<proteinExistence type="predicted"/>
<name>A0ABW8Q6Q7_9NEIS</name>
<dbReference type="Pfam" id="PF10707">
    <property type="entry name" value="YrbL-PhoP_reg"/>
    <property type="match status" value="1"/>
</dbReference>
<feature type="non-terminal residue" evidence="1">
    <location>
        <position position="62"/>
    </location>
</feature>
<dbReference type="RefSeq" id="WP_405387361.1">
    <property type="nucleotide sequence ID" value="NZ_JBJGEB010000060.1"/>
</dbReference>
<comment type="caution">
    <text evidence="1">The sequence shown here is derived from an EMBL/GenBank/DDBJ whole genome shotgun (WGS) entry which is preliminary data.</text>
</comment>
<protein>
    <submittedName>
        <fullName evidence="1">YrbL family protein</fullName>
    </submittedName>
</protein>
<gene>
    <name evidence="1" type="ORF">ACI43T_12080</name>
</gene>
<evidence type="ECO:0000313" key="1">
    <source>
        <dbReference type="EMBL" id="MFK7643206.1"/>
    </source>
</evidence>
<keyword evidence="2" id="KW-1185">Reference proteome</keyword>
<dbReference type="EMBL" id="JBJGEB010000060">
    <property type="protein sequence ID" value="MFK7643206.1"/>
    <property type="molecule type" value="Genomic_DNA"/>
</dbReference>
<reference evidence="1 2" key="1">
    <citation type="submission" date="2024-11" db="EMBL/GenBank/DDBJ databases">
        <authorList>
            <person name="Mikucki A.G."/>
            <person name="Kahler C.M."/>
        </authorList>
    </citation>
    <scope>NUCLEOTIDE SEQUENCE [LARGE SCALE GENOMIC DNA]</scope>
    <source>
        <strain evidence="1 2">EXNM717</strain>
    </source>
</reference>
<dbReference type="Proteomes" id="UP001621964">
    <property type="component" value="Unassembled WGS sequence"/>
</dbReference>
<organism evidence="1 2">
    <name type="scientific">Neisseria oralis</name>
    <dbReference type="NCBI Taxonomy" id="1107316"/>
    <lineage>
        <taxon>Bacteria</taxon>
        <taxon>Pseudomonadati</taxon>
        <taxon>Pseudomonadota</taxon>
        <taxon>Betaproteobacteria</taxon>
        <taxon>Neisseriales</taxon>
        <taxon>Neisseriaceae</taxon>
        <taxon>Neisseria</taxon>
    </lineage>
</organism>